<name>A0A9R0DKP4_SPOFR</name>
<dbReference type="InterPro" id="IPR036028">
    <property type="entry name" value="SH3-like_dom_sf"/>
</dbReference>
<feature type="domain" description="Phorbol-ester/DAG-type" evidence="15">
    <location>
        <begin position="708"/>
        <end position="757"/>
    </location>
</feature>
<evidence type="ECO:0000256" key="8">
    <source>
        <dbReference type="ARBA" id="ARBA00022771"/>
    </source>
</evidence>
<dbReference type="PROSITE" id="PS50081">
    <property type="entry name" value="ZF_DAG_PE_2"/>
    <property type="match status" value="1"/>
</dbReference>
<keyword evidence="8" id="KW-0863">Zinc-finger</keyword>
<dbReference type="CDD" id="cd20817">
    <property type="entry name" value="C1_Stac"/>
    <property type="match status" value="1"/>
</dbReference>
<dbReference type="SUPFAM" id="SSF103657">
    <property type="entry name" value="BAR/IMD domain-like"/>
    <property type="match status" value="1"/>
</dbReference>
<evidence type="ECO:0000256" key="9">
    <source>
        <dbReference type="ARBA" id="ARBA00022833"/>
    </source>
</evidence>
<feature type="coiled-coil region" evidence="12">
    <location>
        <begin position="556"/>
        <end position="583"/>
    </location>
</feature>
<dbReference type="SMART" id="SM00326">
    <property type="entry name" value="SH3"/>
    <property type="match status" value="1"/>
</dbReference>
<keyword evidence="7" id="KW-0677">Repeat</keyword>
<dbReference type="Proteomes" id="UP000829999">
    <property type="component" value="Chromosome 20"/>
</dbReference>
<dbReference type="Pfam" id="PF00018">
    <property type="entry name" value="SH3_1"/>
    <property type="match status" value="1"/>
</dbReference>
<dbReference type="FunFam" id="2.30.30.40:FF:000221">
    <property type="entry name" value="SH3 and cysteine-rich domain-containing protein 2"/>
    <property type="match status" value="1"/>
</dbReference>
<evidence type="ECO:0000256" key="12">
    <source>
        <dbReference type="SAM" id="Coils"/>
    </source>
</evidence>
<evidence type="ECO:0000256" key="10">
    <source>
        <dbReference type="ARBA" id="ARBA00023136"/>
    </source>
</evidence>
<sequence length="1113" mass="124229">MYVIYPADEVVSLTYSSQSLPRPRQRPTLDIIYGPPPRAPYSALPLPRTPTLSCDKTHLKTAPPEPPERAPASPTPSLERPKLRERTKAKLLKKLGRHEDTEFGKIVRTPAPDEFELPAPLPTPAFSRKNIFDRDFDALFEVANSPQFGAHIRVTTPEPDRRSDLSAAHFPTPTASTLSLLPPRPQSEPSSSPATSARTSTPSTPTPQRSSTEGPPKPKKVSFFRKLSRAREQSVPPRSTNMQQQPSVEMALRELTHPTHNEQLKNQQQVTFKLVKTVADFTTQLSQLYEHHSTELQVLVASFRKRSSELRKERATCPSSLFHTWETLLQEVEADVIGFNNAAQSLERLVSTPLIERTFHMKVQARKLFAHREGCEVILGKADDQLNKSRQDYRGAFLNYCNNPTPATLATYYDSHNTYVQQLTATNAMLDQYHKHTLPTILQELEEILTDVTSAVSEAICQEGEIITDKSNNQLRRYESLCAQARAVSSTADLAHLARTLLTATPPMRPPKRAFLPPYPPDADDPPLDVPAESMPPILRGEILLDRMGGQARVNYEQLKKDAMDLEIQIKQLQESLDQLGRHQSRGIESNLYNKVNEIQEDISVKKYDYRATQLHLAAVRAQRELFAAKADSGAAAVDRKLSSSSAGSMKNKWLKAFRSLKPPSAPPPHAAPPDKKNQMYHAVSTVMAMRRNGAARDAMRAGGDSEAHNFQEYTYKKITPCDVCSQVLRGHTRQGLRCRLCKLNVHTDCMPQVGRCQTKSRLLRRQKSTSEIESHRVLETAFDDEKEEVDQTYQVLKRANEIGKPGGGGESRGGPVVRVSAPDETPPARSPARPSAGLAVAPQPVSSSSGSMKNSKSAQMLRQADRTSPLPAPHSPRRQKLNLRMKSLSLDSPECGELRRRPARDQTSQGSRVLCNCRAVCMRHGFNRINNYAIHSYTRSSPSSPVHSRRMLTARVGRMSSVELPDEPDKSLSSNSASPCPSPVKQMSKHQRLLPTNLYVVLYNFKSRHADELDLKAGYKVTVIDTSDPDWWKGKCLGKIGYFPSKYCTKLQAGERALQVTHNLQVSDGDTGMMLLRDQIVIQVGEEVDGMMLIRSGDNRQAVCPVKFLQEV</sequence>
<feature type="domain" description="SH3" evidence="14">
    <location>
        <begin position="995"/>
        <end position="1054"/>
    </location>
</feature>
<feature type="region of interest" description="Disordered" evidence="13">
    <location>
        <begin position="156"/>
        <end position="246"/>
    </location>
</feature>
<evidence type="ECO:0000259" key="15">
    <source>
        <dbReference type="PROSITE" id="PS50081"/>
    </source>
</evidence>
<keyword evidence="4" id="KW-1003">Cell membrane</keyword>
<dbReference type="InterPro" id="IPR002219">
    <property type="entry name" value="PKC_DAG/PE"/>
</dbReference>
<dbReference type="InterPro" id="IPR027267">
    <property type="entry name" value="AH/BAR_dom_sf"/>
</dbReference>
<evidence type="ECO:0000313" key="17">
    <source>
        <dbReference type="RefSeq" id="XP_035458545.1"/>
    </source>
</evidence>
<dbReference type="InterPro" id="IPR059031">
    <property type="entry name" value="SH3_20"/>
</dbReference>
<dbReference type="PROSITE" id="PS00479">
    <property type="entry name" value="ZF_DAG_PE_1"/>
    <property type="match status" value="1"/>
</dbReference>
<dbReference type="GeneID" id="118281882"/>
<protein>
    <submittedName>
        <fullName evidence="17">Uncharacterized protein LOC118281882 isoform X1</fullName>
    </submittedName>
</protein>
<keyword evidence="5" id="KW-0963">Cytoplasm</keyword>
<gene>
    <name evidence="17" type="primary">LOC118281882</name>
</gene>
<dbReference type="GO" id="GO:0042383">
    <property type="term" value="C:sarcolemma"/>
    <property type="evidence" value="ECO:0007669"/>
    <property type="project" value="UniProtKB-SubCell"/>
</dbReference>
<dbReference type="SUPFAM" id="SSF57889">
    <property type="entry name" value="Cysteine-rich domain"/>
    <property type="match status" value="1"/>
</dbReference>
<feature type="region of interest" description="Disordered" evidence="13">
    <location>
        <begin position="962"/>
        <end position="988"/>
    </location>
</feature>
<feature type="region of interest" description="Disordered" evidence="13">
    <location>
        <begin position="799"/>
        <end position="882"/>
    </location>
</feature>
<comment type="subcellular location">
    <subcellularLocation>
        <location evidence="1">Cell membrane</location>
        <location evidence="1">Sarcolemma</location>
        <topology evidence="1">Peripheral membrane protein</topology>
        <orientation evidence="1">Cytoplasmic side</orientation>
    </subcellularLocation>
    <subcellularLocation>
        <location evidence="2">Cytoplasm</location>
    </subcellularLocation>
</comment>
<dbReference type="Gene3D" id="3.30.60.20">
    <property type="match status" value="1"/>
</dbReference>
<keyword evidence="3 11" id="KW-0728">SH3 domain</keyword>
<dbReference type="GO" id="GO:0003009">
    <property type="term" value="P:skeletal muscle contraction"/>
    <property type="evidence" value="ECO:0007669"/>
    <property type="project" value="TreeGrafter"/>
</dbReference>
<evidence type="ECO:0000256" key="3">
    <source>
        <dbReference type="ARBA" id="ARBA00022443"/>
    </source>
</evidence>
<evidence type="ECO:0000256" key="13">
    <source>
        <dbReference type="SAM" id="MobiDB-lite"/>
    </source>
</evidence>
<evidence type="ECO:0000256" key="6">
    <source>
        <dbReference type="ARBA" id="ARBA00022723"/>
    </source>
</evidence>
<dbReference type="FunFam" id="3.30.60.20:FF:000056">
    <property type="entry name" value="Uncharacterized protein, isoform C"/>
    <property type="match status" value="1"/>
</dbReference>
<dbReference type="RefSeq" id="XP_035458545.1">
    <property type="nucleotide sequence ID" value="XM_035602652.2"/>
</dbReference>
<evidence type="ECO:0000256" key="11">
    <source>
        <dbReference type="PROSITE-ProRule" id="PRU00192"/>
    </source>
</evidence>
<dbReference type="Gene3D" id="2.30.30.40">
    <property type="entry name" value="SH3 Domains"/>
    <property type="match status" value="1"/>
</dbReference>
<dbReference type="PANTHER" id="PTHR15135:SF7">
    <property type="entry name" value="STAC-LIKE, ISOFORM J"/>
    <property type="match status" value="1"/>
</dbReference>
<evidence type="ECO:0000256" key="1">
    <source>
        <dbReference type="ARBA" id="ARBA00004278"/>
    </source>
</evidence>
<dbReference type="InterPro" id="IPR001452">
    <property type="entry name" value="SH3_domain"/>
</dbReference>
<keyword evidence="10" id="KW-0472">Membrane</keyword>
<proteinExistence type="predicted"/>
<feature type="region of interest" description="Disordered" evidence="13">
    <location>
        <begin position="17"/>
        <end position="86"/>
    </location>
</feature>
<dbReference type="Gene3D" id="1.20.1270.60">
    <property type="entry name" value="Arfaptin homology (AH) domain/BAR domain"/>
    <property type="match status" value="1"/>
</dbReference>
<accession>A0A9R0DKP4</accession>
<dbReference type="PROSITE" id="PS50002">
    <property type="entry name" value="SH3"/>
    <property type="match status" value="1"/>
</dbReference>
<dbReference type="Pfam" id="PF26085">
    <property type="entry name" value="SH3_20"/>
    <property type="match status" value="1"/>
</dbReference>
<feature type="compositionally biased region" description="Polar residues" evidence="13">
    <location>
        <begin position="236"/>
        <end position="246"/>
    </location>
</feature>
<dbReference type="SUPFAM" id="SSF50044">
    <property type="entry name" value="SH3-domain"/>
    <property type="match status" value="1"/>
</dbReference>
<keyword evidence="9" id="KW-0862">Zinc</keyword>
<dbReference type="Pfam" id="PF00130">
    <property type="entry name" value="C1_1"/>
    <property type="match status" value="1"/>
</dbReference>
<evidence type="ECO:0000256" key="2">
    <source>
        <dbReference type="ARBA" id="ARBA00004496"/>
    </source>
</evidence>
<dbReference type="GO" id="GO:1903078">
    <property type="term" value="P:positive regulation of protein localization to plasma membrane"/>
    <property type="evidence" value="ECO:0007669"/>
    <property type="project" value="TreeGrafter"/>
</dbReference>
<keyword evidence="6" id="KW-0479">Metal-binding</keyword>
<feature type="compositionally biased region" description="Low complexity" evidence="13">
    <location>
        <begin position="187"/>
        <end position="213"/>
    </location>
</feature>
<keyword evidence="16" id="KW-1185">Reference proteome</keyword>
<dbReference type="PANTHER" id="PTHR15135">
    <property type="entry name" value="STAC"/>
    <property type="match status" value="1"/>
</dbReference>
<dbReference type="GO" id="GO:0008270">
    <property type="term" value="F:zinc ion binding"/>
    <property type="evidence" value="ECO:0007669"/>
    <property type="project" value="UniProtKB-KW"/>
</dbReference>
<feature type="compositionally biased region" description="Basic residues" evidence="13">
    <location>
        <begin position="217"/>
        <end position="228"/>
    </location>
</feature>
<dbReference type="GO" id="GO:0005737">
    <property type="term" value="C:cytoplasm"/>
    <property type="evidence" value="ECO:0007669"/>
    <property type="project" value="UniProtKB-SubCell"/>
</dbReference>
<feature type="compositionally biased region" description="Low complexity" evidence="13">
    <location>
        <begin position="847"/>
        <end position="858"/>
    </location>
</feature>
<dbReference type="CTD" id="5740318"/>
<reference evidence="17" key="1">
    <citation type="submission" date="2025-08" db="UniProtKB">
        <authorList>
            <consortium name="RefSeq"/>
        </authorList>
    </citation>
    <scope>IDENTIFICATION</scope>
    <source>
        <tissue evidence="17">Whole larval tissue</tissue>
    </source>
</reference>
<dbReference type="SMART" id="SM00109">
    <property type="entry name" value="C1"/>
    <property type="match status" value="1"/>
</dbReference>
<organism evidence="16 17">
    <name type="scientific">Spodoptera frugiperda</name>
    <name type="common">Fall armyworm</name>
    <dbReference type="NCBI Taxonomy" id="7108"/>
    <lineage>
        <taxon>Eukaryota</taxon>
        <taxon>Metazoa</taxon>
        <taxon>Ecdysozoa</taxon>
        <taxon>Arthropoda</taxon>
        <taxon>Hexapoda</taxon>
        <taxon>Insecta</taxon>
        <taxon>Pterygota</taxon>
        <taxon>Neoptera</taxon>
        <taxon>Endopterygota</taxon>
        <taxon>Lepidoptera</taxon>
        <taxon>Glossata</taxon>
        <taxon>Ditrysia</taxon>
        <taxon>Noctuoidea</taxon>
        <taxon>Noctuidae</taxon>
        <taxon>Amphipyrinae</taxon>
        <taxon>Spodoptera</taxon>
    </lineage>
</organism>
<dbReference type="OrthoDB" id="6250593at2759"/>
<evidence type="ECO:0000256" key="7">
    <source>
        <dbReference type="ARBA" id="ARBA00022737"/>
    </source>
</evidence>
<dbReference type="InterPro" id="IPR039688">
    <property type="entry name" value="STAC1/2/3"/>
</dbReference>
<evidence type="ECO:0000313" key="16">
    <source>
        <dbReference type="Proteomes" id="UP000829999"/>
    </source>
</evidence>
<evidence type="ECO:0000256" key="5">
    <source>
        <dbReference type="ARBA" id="ARBA00022490"/>
    </source>
</evidence>
<evidence type="ECO:0000256" key="4">
    <source>
        <dbReference type="ARBA" id="ARBA00022475"/>
    </source>
</evidence>
<dbReference type="AlphaFoldDB" id="A0A9R0DKP4"/>
<evidence type="ECO:0000259" key="14">
    <source>
        <dbReference type="PROSITE" id="PS50002"/>
    </source>
</evidence>
<dbReference type="InterPro" id="IPR046349">
    <property type="entry name" value="C1-like_sf"/>
</dbReference>
<keyword evidence="12" id="KW-0175">Coiled coil</keyword>